<keyword evidence="2" id="KW-0472">Membrane</keyword>
<dbReference type="RefSeq" id="WP_137403751.1">
    <property type="nucleotide sequence ID" value="NZ_BMIU01000029.1"/>
</dbReference>
<gene>
    <name evidence="4" type="ORF">GCM10011339_41390</name>
</gene>
<feature type="domain" description="SPOR" evidence="3">
    <location>
        <begin position="178"/>
        <end position="256"/>
    </location>
</feature>
<dbReference type="EMBL" id="BMIU01000029">
    <property type="protein sequence ID" value="GGF48489.1"/>
    <property type="molecule type" value="Genomic_DNA"/>
</dbReference>
<keyword evidence="2" id="KW-0812">Transmembrane</keyword>
<comment type="caution">
    <text evidence="4">The sequence shown here is derived from an EMBL/GenBank/DDBJ whole genome shotgun (WGS) entry which is preliminary data.</text>
</comment>
<organism evidence="4 5">
    <name type="scientific">Echinicola rosea</name>
    <dbReference type="NCBI Taxonomy" id="1807691"/>
    <lineage>
        <taxon>Bacteria</taxon>
        <taxon>Pseudomonadati</taxon>
        <taxon>Bacteroidota</taxon>
        <taxon>Cytophagia</taxon>
        <taxon>Cytophagales</taxon>
        <taxon>Cyclobacteriaceae</taxon>
        <taxon>Echinicola</taxon>
    </lineage>
</organism>
<evidence type="ECO:0000256" key="2">
    <source>
        <dbReference type="SAM" id="Phobius"/>
    </source>
</evidence>
<dbReference type="PROSITE" id="PS51724">
    <property type="entry name" value="SPOR"/>
    <property type="match status" value="1"/>
</dbReference>
<proteinExistence type="predicted"/>
<feature type="region of interest" description="Disordered" evidence="1">
    <location>
        <begin position="1"/>
        <end position="85"/>
    </location>
</feature>
<sequence>MTDKNQGKKSKRKDEDKDFGLPEIEITPISSEEDKSDSRPSVIPVPTGSGSEKDSPKKTVPKKNPEKAVPPKAESKTTAAAQAVPEAAPAGYVPVDEEEKEEKNNKAGWIILVLLLLGLLGFGVYHFVFKSPEMPVVTEQVAVQPEVKEPVPAIEEPETPAPVEEAPKAPTLTEISEKSDAPHYFVTVGAFIDGDLAKDFSDRLNKKGYNTYIVLPGYGSSFYKLAIEDFDNVDEALAMIEREQKNFEETLWVFKY</sequence>
<feature type="compositionally biased region" description="Basic and acidic residues" evidence="1">
    <location>
        <begin position="1"/>
        <end position="20"/>
    </location>
</feature>
<accession>A0ABQ1VBG4</accession>
<dbReference type="SUPFAM" id="SSF110997">
    <property type="entry name" value="Sporulation related repeat"/>
    <property type="match status" value="1"/>
</dbReference>
<evidence type="ECO:0000259" key="3">
    <source>
        <dbReference type="PROSITE" id="PS51724"/>
    </source>
</evidence>
<reference evidence="5" key="1">
    <citation type="journal article" date="2019" name="Int. J. Syst. Evol. Microbiol.">
        <title>The Global Catalogue of Microorganisms (GCM) 10K type strain sequencing project: providing services to taxonomists for standard genome sequencing and annotation.</title>
        <authorList>
            <consortium name="The Broad Institute Genomics Platform"/>
            <consortium name="The Broad Institute Genome Sequencing Center for Infectious Disease"/>
            <person name="Wu L."/>
            <person name="Ma J."/>
        </authorList>
    </citation>
    <scope>NUCLEOTIDE SEQUENCE [LARGE SCALE GENOMIC DNA]</scope>
    <source>
        <strain evidence="5">CGMCC 1.15407</strain>
    </source>
</reference>
<name>A0ABQ1VBG4_9BACT</name>
<dbReference type="Pfam" id="PF05036">
    <property type="entry name" value="SPOR"/>
    <property type="match status" value="1"/>
</dbReference>
<evidence type="ECO:0000313" key="4">
    <source>
        <dbReference type="EMBL" id="GGF48489.1"/>
    </source>
</evidence>
<dbReference type="InterPro" id="IPR036680">
    <property type="entry name" value="SPOR-like_sf"/>
</dbReference>
<dbReference type="Gene3D" id="3.30.70.1070">
    <property type="entry name" value="Sporulation related repeat"/>
    <property type="match status" value="1"/>
</dbReference>
<evidence type="ECO:0000256" key="1">
    <source>
        <dbReference type="SAM" id="MobiDB-lite"/>
    </source>
</evidence>
<protein>
    <recommendedName>
        <fullName evidence="3">SPOR domain-containing protein</fullName>
    </recommendedName>
</protein>
<evidence type="ECO:0000313" key="5">
    <source>
        <dbReference type="Proteomes" id="UP000647339"/>
    </source>
</evidence>
<dbReference type="InterPro" id="IPR007730">
    <property type="entry name" value="SPOR-like_dom"/>
</dbReference>
<keyword evidence="5" id="KW-1185">Reference proteome</keyword>
<feature type="transmembrane region" description="Helical" evidence="2">
    <location>
        <begin position="109"/>
        <end position="128"/>
    </location>
</feature>
<dbReference type="Proteomes" id="UP000647339">
    <property type="component" value="Unassembled WGS sequence"/>
</dbReference>
<keyword evidence="2" id="KW-1133">Transmembrane helix</keyword>